<sequence>MEILVLRCYRYRRRNEHVFPIFAFTRVHESHSRTLLRQGLNSMVLHIDFGRRLKPAVDCAKPVIDHVTVSGYQQGSSIFLLFQSITTPLNMRDEQKKNERSHRGRRSRSSFRRA</sequence>
<dbReference type="Proteomes" id="UP000279307">
    <property type="component" value="Chromosome 14"/>
</dbReference>
<dbReference type="EMBL" id="QOIP01000014">
    <property type="protein sequence ID" value="RLU15121.1"/>
    <property type="molecule type" value="Genomic_DNA"/>
</dbReference>
<reference evidence="2 3" key="1">
    <citation type="journal article" date="2018" name="Genome Res.">
        <title>The genomic architecture and molecular evolution of ant odorant receptors.</title>
        <authorList>
            <person name="McKenzie S.K."/>
            <person name="Kronauer D.J.C."/>
        </authorList>
    </citation>
    <scope>NUCLEOTIDE SEQUENCE [LARGE SCALE GENOMIC DNA]</scope>
    <source>
        <strain evidence="2">Clonal line C1</strain>
    </source>
</reference>
<proteinExistence type="predicted"/>
<evidence type="ECO:0000256" key="1">
    <source>
        <dbReference type="SAM" id="MobiDB-lite"/>
    </source>
</evidence>
<evidence type="ECO:0000313" key="2">
    <source>
        <dbReference type="EMBL" id="RLU15121.1"/>
    </source>
</evidence>
<feature type="compositionally biased region" description="Basic residues" evidence="1">
    <location>
        <begin position="99"/>
        <end position="114"/>
    </location>
</feature>
<evidence type="ECO:0000313" key="3">
    <source>
        <dbReference type="Proteomes" id="UP000279307"/>
    </source>
</evidence>
<dbReference type="AlphaFoldDB" id="A0A3L8D4Q2"/>
<name>A0A3L8D4Q2_OOCBI</name>
<comment type="caution">
    <text evidence="2">The sequence shown here is derived from an EMBL/GenBank/DDBJ whole genome shotgun (WGS) entry which is preliminary data.</text>
</comment>
<accession>A0A3L8D4Q2</accession>
<gene>
    <name evidence="2" type="ORF">DMN91_013008</name>
</gene>
<organism evidence="2 3">
    <name type="scientific">Ooceraea biroi</name>
    <name type="common">Clonal raider ant</name>
    <name type="synonym">Cerapachys biroi</name>
    <dbReference type="NCBI Taxonomy" id="2015173"/>
    <lineage>
        <taxon>Eukaryota</taxon>
        <taxon>Metazoa</taxon>
        <taxon>Ecdysozoa</taxon>
        <taxon>Arthropoda</taxon>
        <taxon>Hexapoda</taxon>
        <taxon>Insecta</taxon>
        <taxon>Pterygota</taxon>
        <taxon>Neoptera</taxon>
        <taxon>Endopterygota</taxon>
        <taxon>Hymenoptera</taxon>
        <taxon>Apocrita</taxon>
        <taxon>Aculeata</taxon>
        <taxon>Formicoidea</taxon>
        <taxon>Formicidae</taxon>
        <taxon>Dorylinae</taxon>
        <taxon>Ooceraea</taxon>
    </lineage>
</organism>
<protein>
    <submittedName>
        <fullName evidence="2">Uncharacterized protein</fullName>
    </submittedName>
</protein>
<feature type="region of interest" description="Disordered" evidence="1">
    <location>
        <begin position="91"/>
        <end position="114"/>
    </location>
</feature>